<organism evidence="1">
    <name type="scientific">Arundo donax</name>
    <name type="common">Giant reed</name>
    <name type="synonym">Donax arundinaceus</name>
    <dbReference type="NCBI Taxonomy" id="35708"/>
    <lineage>
        <taxon>Eukaryota</taxon>
        <taxon>Viridiplantae</taxon>
        <taxon>Streptophyta</taxon>
        <taxon>Embryophyta</taxon>
        <taxon>Tracheophyta</taxon>
        <taxon>Spermatophyta</taxon>
        <taxon>Magnoliopsida</taxon>
        <taxon>Liliopsida</taxon>
        <taxon>Poales</taxon>
        <taxon>Poaceae</taxon>
        <taxon>PACMAD clade</taxon>
        <taxon>Arundinoideae</taxon>
        <taxon>Arundineae</taxon>
        <taxon>Arundo</taxon>
    </lineage>
</organism>
<protein>
    <submittedName>
        <fullName evidence="1">Uncharacterized protein</fullName>
    </submittedName>
</protein>
<sequence>MTQRSCTSVCRSLISSFLLWCCMVPSLSRVQRWKHMCTHHLAFTPLLCVNVAPSTCLELLGLGSYL</sequence>
<evidence type="ECO:0000313" key="1">
    <source>
        <dbReference type="EMBL" id="JAD44959.1"/>
    </source>
</evidence>
<proteinExistence type="predicted"/>
<dbReference type="AlphaFoldDB" id="A0A0A8ZZZ2"/>
<name>A0A0A8ZZZ2_ARUDO</name>
<reference evidence="1" key="1">
    <citation type="submission" date="2014-09" db="EMBL/GenBank/DDBJ databases">
        <authorList>
            <person name="Magalhaes I.L.F."/>
            <person name="Oliveira U."/>
            <person name="Santos F.R."/>
            <person name="Vidigal T.H.D.A."/>
            <person name="Brescovit A.D."/>
            <person name="Santos A.J."/>
        </authorList>
    </citation>
    <scope>NUCLEOTIDE SEQUENCE</scope>
    <source>
        <tissue evidence="1">Shoot tissue taken approximately 20 cm above the soil surface</tissue>
    </source>
</reference>
<dbReference type="EMBL" id="GBRH01252936">
    <property type="protein sequence ID" value="JAD44959.1"/>
    <property type="molecule type" value="Transcribed_RNA"/>
</dbReference>
<reference evidence="1" key="2">
    <citation type="journal article" date="2015" name="Data Brief">
        <title>Shoot transcriptome of the giant reed, Arundo donax.</title>
        <authorList>
            <person name="Barrero R.A."/>
            <person name="Guerrero F.D."/>
            <person name="Moolhuijzen P."/>
            <person name="Goolsby J.A."/>
            <person name="Tidwell J."/>
            <person name="Bellgard S.E."/>
            <person name="Bellgard M.I."/>
        </authorList>
    </citation>
    <scope>NUCLEOTIDE SEQUENCE</scope>
    <source>
        <tissue evidence="1">Shoot tissue taken approximately 20 cm above the soil surface</tissue>
    </source>
</reference>
<accession>A0A0A8ZZZ2</accession>